<keyword evidence="3" id="KW-1185">Reference proteome</keyword>
<proteinExistence type="predicted"/>
<evidence type="ECO:0000313" key="3">
    <source>
        <dbReference type="Proteomes" id="UP000091820"/>
    </source>
</evidence>
<accession>A0A1A9W5F4</accession>
<keyword evidence="1" id="KW-0472">Membrane</keyword>
<reference evidence="3" key="1">
    <citation type="submission" date="2014-03" db="EMBL/GenBank/DDBJ databases">
        <authorList>
            <person name="Aksoy S."/>
            <person name="Warren W."/>
            <person name="Wilson R.K."/>
        </authorList>
    </citation>
    <scope>NUCLEOTIDE SEQUENCE [LARGE SCALE GENOMIC DNA]</scope>
    <source>
        <strain evidence="3">IAEA</strain>
    </source>
</reference>
<keyword evidence="1" id="KW-0812">Transmembrane</keyword>
<dbReference type="EnsemblMetazoa" id="GBRI006973-RA">
    <property type="protein sequence ID" value="GBRI006973-PA"/>
    <property type="gene ID" value="GBRI006973"/>
</dbReference>
<sequence length="106" mass="12125">MAFVVLETQSAAKYRCNGVILFGFSEEASKDFRMIMRLFLLVGVMFQFCVFADRVISNMRSLSFHRKVLQALESVLIKDCTHLCENILNTLTAVTTMTQWYTIGIT</sequence>
<feature type="transmembrane region" description="Helical" evidence="1">
    <location>
        <begin position="34"/>
        <end position="56"/>
    </location>
</feature>
<keyword evidence="1" id="KW-1133">Transmembrane helix</keyword>
<dbReference type="VEuPathDB" id="VectorBase:GBRI006973"/>
<evidence type="ECO:0000313" key="2">
    <source>
        <dbReference type="EnsemblMetazoa" id="GBRI006973-PA"/>
    </source>
</evidence>
<dbReference type="AlphaFoldDB" id="A0A1A9W5F4"/>
<name>A0A1A9W5F4_9MUSC</name>
<dbReference type="Proteomes" id="UP000091820">
    <property type="component" value="Unassembled WGS sequence"/>
</dbReference>
<protein>
    <submittedName>
        <fullName evidence="2">Uncharacterized protein</fullName>
    </submittedName>
</protein>
<evidence type="ECO:0000256" key="1">
    <source>
        <dbReference type="SAM" id="Phobius"/>
    </source>
</evidence>
<organism evidence="2 3">
    <name type="scientific">Glossina brevipalpis</name>
    <dbReference type="NCBI Taxonomy" id="37001"/>
    <lineage>
        <taxon>Eukaryota</taxon>
        <taxon>Metazoa</taxon>
        <taxon>Ecdysozoa</taxon>
        <taxon>Arthropoda</taxon>
        <taxon>Hexapoda</taxon>
        <taxon>Insecta</taxon>
        <taxon>Pterygota</taxon>
        <taxon>Neoptera</taxon>
        <taxon>Endopterygota</taxon>
        <taxon>Diptera</taxon>
        <taxon>Brachycera</taxon>
        <taxon>Muscomorpha</taxon>
        <taxon>Hippoboscoidea</taxon>
        <taxon>Glossinidae</taxon>
        <taxon>Glossina</taxon>
    </lineage>
</organism>
<reference evidence="2" key="2">
    <citation type="submission" date="2020-05" db="UniProtKB">
        <authorList>
            <consortium name="EnsemblMetazoa"/>
        </authorList>
    </citation>
    <scope>IDENTIFICATION</scope>
    <source>
        <strain evidence="2">IAEA</strain>
    </source>
</reference>